<sequence>MNGHTRFADVRGRSLEWLEAELKAVQAQAAVIREEYNARAPACTLPAELLLEIFLLAQAIRHKNTVKVAHVCLRWRSVALASQQLWSYIVPSRASAEWTSVWIQRAGTAPLQLRWYWPSNHGYRSIDIGRILPYTHRCAIIDIELPGDHMLTFVNNATFDWTILRHLFLARTWSRDMLPTIQFPTSLTGGHYQPSNYALRFLSLDTVIPNSWTHMASVCRNLRTLRLIGLSDRRRQSDIYCIDLAELLHVLESASSTLEELLLVRCEPKHTQKSSVGGLSPCTVIDFPRLRTLCIASQTDDELGHMLSHLSVPVFTNLHFHLLQYLSHNIGVSLYPQSRPDRAANQFMNSYERVNVFFRDSWTIIVAGHLSPAHSPAHQKYNFERRLKLILNGSRGSIGNMGYHTRTTLYKLGPVFSLGPVKEFIITVPIVFLSYITVDDWRRILRPFHRHLTTLLVEEDPKVHIHNRDRASRPTIVSKLLQALSSADPPLLPKLAHLAIMFAVPDGAEMNETIHSNYEELSQGFASAGLLISINDISWHIPRKQH</sequence>
<organism evidence="2 3">
    <name type="scientific">Steccherinum ochraceum</name>
    <dbReference type="NCBI Taxonomy" id="92696"/>
    <lineage>
        <taxon>Eukaryota</taxon>
        <taxon>Fungi</taxon>
        <taxon>Dikarya</taxon>
        <taxon>Basidiomycota</taxon>
        <taxon>Agaricomycotina</taxon>
        <taxon>Agaricomycetes</taxon>
        <taxon>Polyporales</taxon>
        <taxon>Steccherinaceae</taxon>
        <taxon>Steccherinum</taxon>
    </lineage>
</organism>
<dbReference type="InterPro" id="IPR001810">
    <property type="entry name" value="F-box_dom"/>
</dbReference>
<dbReference type="Pfam" id="PF12937">
    <property type="entry name" value="F-box-like"/>
    <property type="match status" value="1"/>
</dbReference>
<feature type="domain" description="F-box" evidence="1">
    <location>
        <begin position="43"/>
        <end position="89"/>
    </location>
</feature>
<evidence type="ECO:0000313" key="2">
    <source>
        <dbReference type="EMBL" id="TCD65121.1"/>
    </source>
</evidence>
<proteinExistence type="predicted"/>
<gene>
    <name evidence="2" type="ORF">EIP91_003052</name>
</gene>
<dbReference type="EMBL" id="RWJN01000197">
    <property type="protein sequence ID" value="TCD65121.1"/>
    <property type="molecule type" value="Genomic_DNA"/>
</dbReference>
<keyword evidence="3" id="KW-1185">Reference proteome</keyword>
<name>A0A4R0RB08_9APHY</name>
<evidence type="ECO:0000259" key="1">
    <source>
        <dbReference type="Pfam" id="PF12937"/>
    </source>
</evidence>
<dbReference type="Proteomes" id="UP000292702">
    <property type="component" value="Unassembled WGS sequence"/>
</dbReference>
<accession>A0A4R0RB08</accession>
<protein>
    <recommendedName>
        <fullName evidence="1">F-box domain-containing protein</fullName>
    </recommendedName>
</protein>
<dbReference type="OrthoDB" id="3365698at2759"/>
<comment type="caution">
    <text evidence="2">The sequence shown here is derived from an EMBL/GenBank/DDBJ whole genome shotgun (WGS) entry which is preliminary data.</text>
</comment>
<dbReference type="Gene3D" id="1.20.1280.50">
    <property type="match status" value="1"/>
</dbReference>
<reference evidence="2 3" key="1">
    <citation type="submission" date="2018-11" db="EMBL/GenBank/DDBJ databases">
        <title>Genome assembly of Steccherinum ochraceum LE-BIN_3174, the white-rot fungus of the Steccherinaceae family (The Residual Polyporoid clade, Polyporales, Basidiomycota).</title>
        <authorList>
            <person name="Fedorova T.V."/>
            <person name="Glazunova O.A."/>
            <person name="Landesman E.O."/>
            <person name="Moiseenko K.V."/>
            <person name="Psurtseva N.V."/>
            <person name="Savinova O.S."/>
            <person name="Shakhova N.V."/>
            <person name="Tyazhelova T.V."/>
            <person name="Vasina D.V."/>
        </authorList>
    </citation>
    <scope>NUCLEOTIDE SEQUENCE [LARGE SCALE GENOMIC DNA]</scope>
    <source>
        <strain evidence="2 3">LE-BIN_3174</strain>
    </source>
</reference>
<dbReference type="AlphaFoldDB" id="A0A4R0RB08"/>
<evidence type="ECO:0000313" key="3">
    <source>
        <dbReference type="Proteomes" id="UP000292702"/>
    </source>
</evidence>